<proteinExistence type="predicted"/>
<feature type="transmembrane region" description="Helical" evidence="1">
    <location>
        <begin position="111"/>
        <end position="128"/>
    </location>
</feature>
<dbReference type="GO" id="GO:0016020">
    <property type="term" value="C:membrane"/>
    <property type="evidence" value="ECO:0007669"/>
    <property type="project" value="InterPro"/>
</dbReference>
<accession>A0A2D2DUY8</accession>
<feature type="transmembrane region" description="Helical" evidence="1">
    <location>
        <begin position="29"/>
        <end position="49"/>
    </location>
</feature>
<feature type="transmembrane region" description="Helical" evidence="1">
    <location>
        <begin position="84"/>
        <end position="104"/>
    </location>
</feature>
<dbReference type="PANTHER" id="PTHR22911:SF103">
    <property type="entry name" value="BLR2811 PROTEIN"/>
    <property type="match status" value="1"/>
</dbReference>
<feature type="domain" description="EamA" evidence="2">
    <location>
        <begin position="138"/>
        <end position="263"/>
    </location>
</feature>
<keyword evidence="1" id="KW-1133">Transmembrane helix</keyword>
<dbReference type="KEGG" id="mass:CR152_08070"/>
<dbReference type="PANTHER" id="PTHR22911">
    <property type="entry name" value="ACYL-MALONYL CONDENSING ENZYME-RELATED"/>
    <property type="match status" value="1"/>
</dbReference>
<feature type="transmembrane region" description="Helical" evidence="1">
    <location>
        <begin position="169"/>
        <end position="189"/>
    </location>
</feature>
<reference evidence="3" key="1">
    <citation type="submission" date="2017-10" db="EMBL/GenBank/DDBJ databases">
        <title>Massilia psychrophilum sp. nov., a novel purple-pigmented bacterium isolated from Tianshan glacier, Xinjiang Municipality, China.</title>
        <authorList>
            <person name="Wang H."/>
        </authorList>
    </citation>
    <scope>NUCLEOTIDE SEQUENCE [LARGE SCALE GENOMIC DNA]</scope>
    <source>
        <strain evidence="3">B2</strain>
    </source>
</reference>
<dbReference type="Gene3D" id="1.10.3730.20">
    <property type="match status" value="1"/>
</dbReference>
<evidence type="ECO:0000256" key="1">
    <source>
        <dbReference type="SAM" id="Phobius"/>
    </source>
</evidence>
<evidence type="ECO:0000259" key="2">
    <source>
        <dbReference type="Pfam" id="PF00892"/>
    </source>
</evidence>
<evidence type="ECO:0000313" key="4">
    <source>
        <dbReference type="Proteomes" id="UP000229897"/>
    </source>
</evidence>
<sequence>MLIAVAMFSLMDTVMKLLSAHYPALQVAALRGLSSLPLVFAYVGWRGAFGTALQVRWPLHLLRAGLSITMLGLFAFGLRKLSLAEAYAIFFIAPALITALSVVFLKESVNLARWIAIAVGLGGVLVVLRPSGTGMLTLGGLAVLGAAGCYAVSAITTRIVGRTDRAEHMVLWLMVFLAIGATTLAAPNWVPVRGADVWLLCALSLSGFLGQLAVTEAFNSGEASRVAPFEYSGLAWGVALDWILWHTLPDRYTLIGAAIIIGSGIYLVRHERSHAQAEHP</sequence>
<dbReference type="Proteomes" id="UP000229897">
    <property type="component" value="Chromosome"/>
</dbReference>
<keyword evidence="1" id="KW-0812">Transmembrane</keyword>
<organism evidence="3 4">
    <name type="scientific">Massilia violaceinigra</name>
    <dbReference type="NCBI Taxonomy" id="2045208"/>
    <lineage>
        <taxon>Bacteria</taxon>
        <taxon>Pseudomonadati</taxon>
        <taxon>Pseudomonadota</taxon>
        <taxon>Betaproteobacteria</taxon>
        <taxon>Burkholderiales</taxon>
        <taxon>Oxalobacteraceae</taxon>
        <taxon>Telluria group</taxon>
        <taxon>Massilia</taxon>
    </lineage>
</organism>
<feature type="transmembrane region" description="Helical" evidence="1">
    <location>
        <begin position="134"/>
        <end position="157"/>
    </location>
</feature>
<dbReference type="Pfam" id="PF00892">
    <property type="entry name" value="EamA"/>
    <property type="match status" value="2"/>
</dbReference>
<evidence type="ECO:0000313" key="3">
    <source>
        <dbReference type="EMBL" id="ATQ78776.1"/>
    </source>
</evidence>
<name>A0A2D2DUY8_9BURK</name>
<feature type="transmembrane region" description="Helical" evidence="1">
    <location>
        <begin position="61"/>
        <end position="78"/>
    </location>
</feature>
<dbReference type="RefSeq" id="WP_099882094.1">
    <property type="nucleotide sequence ID" value="NZ_CP024608.1"/>
</dbReference>
<keyword evidence="4" id="KW-1185">Reference proteome</keyword>
<dbReference type="SUPFAM" id="SSF103481">
    <property type="entry name" value="Multidrug resistance efflux transporter EmrE"/>
    <property type="match status" value="2"/>
</dbReference>
<protein>
    <submittedName>
        <fullName evidence="3">EamA family transporter</fullName>
    </submittedName>
</protein>
<dbReference type="AlphaFoldDB" id="A0A2D2DUY8"/>
<dbReference type="EMBL" id="CP024608">
    <property type="protein sequence ID" value="ATQ78776.1"/>
    <property type="molecule type" value="Genomic_DNA"/>
</dbReference>
<keyword evidence="1" id="KW-0472">Membrane</keyword>
<gene>
    <name evidence="3" type="ORF">CR152_08070</name>
</gene>
<dbReference type="InterPro" id="IPR000620">
    <property type="entry name" value="EamA_dom"/>
</dbReference>
<feature type="transmembrane region" description="Helical" evidence="1">
    <location>
        <begin position="251"/>
        <end position="268"/>
    </location>
</feature>
<dbReference type="OrthoDB" id="8584557at2"/>
<dbReference type="InterPro" id="IPR037185">
    <property type="entry name" value="EmrE-like"/>
</dbReference>
<feature type="domain" description="EamA" evidence="2">
    <location>
        <begin position="1"/>
        <end position="128"/>
    </location>
</feature>